<gene>
    <name evidence="1" type="ORF">KHY35_23435</name>
</gene>
<sequence>MKNDTIPIATCEAIDVSKSGTLGYKLRMTDFTQETTGIITQQRKPKPSTAVSLEPYVFKSLQGGGESVNTLQTRL</sequence>
<accession>A0A943HUA6</accession>
<protein>
    <submittedName>
        <fullName evidence="1">Uncharacterized protein</fullName>
    </submittedName>
</protein>
<evidence type="ECO:0000313" key="1">
    <source>
        <dbReference type="EMBL" id="MBS5413622.1"/>
    </source>
</evidence>
<name>A0A943HUA6_BACT4</name>
<proteinExistence type="predicted"/>
<dbReference type="Proteomes" id="UP000782901">
    <property type="component" value="Unassembled WGS sequence"/>
</dbReference>
<evidence type="ECO:0000313" key="2">
    <source>
        <dbReference type="Proteomes" id="UP000782901"/>
    </source>
</evidence>
<reference evidence="1" key="1">
    <citation type="submission" date="2021-02" db="EMBL/GenBank/DDBJ databases">
        <title>Infant gut strain persistence is associated with maternal origin, phylogeny, and functional potential including surface adhesion and iron acquisition.</title>
        <authorList>
            <person name="Lou Y.C."/>
        </authorList>
    </citation>
    <scope>NUCLEOTIDE SEQUENCE</scope>
    <source>
        <strain evidence="1">L3_082_243G1_dasL3_082_243G1_maxbin2.maxbin.015s ta_sub</strain>
    </source>
</reference>
<dbReference type="EMBL" id="JAGZEE010000069">
    <property type="protein sequence ID" value="MBS5413622.1"/>
    <property type="molecule type" value="Genomic_DNA"/>
</dbReference>
<comment type="caution">
    <text evidence="1">The sequence shown here is derived from an EMBL/GenBank/DDBJ whole genome shotgun (WGS) entry which is preliminary data.</text>
</comment>
<dbReference type="AlphaFoldDB" id="A0A943HUA6"/>
<organism evidence="1 2">
    <name type="scientific">Bacteroides thetaiotaomicron</name>
    <dbReference type="NCBI Taxonomy" id="818"/>
    <lineage>
        <taxon>Bacteria</taxon>
        <taxon>Pseudomonadati</taxon>
        <taxon>Bacteroidota</taxon>
        <taxon>Bacteroidia</taxon>
        <taxon>Bacteroidales</taxon>
        <taxon>Bacteroidaceae</taxon>
        <taxon>Bacteroides</taxon>
    </lineage>
</organism>